<feature type="transmembrane region" description="Helical" evidence="1">
    <location>
        <begin position="102"/>
        <end position="122"/>
    </location>
</feature>
<evidence type="ECO:0008006" key="4">
    <source>
        <dbReference type="Google" id="ProtNLM"/>
    </source>
</evidence>
<protein>
    <recommendedName>
        <fullName evidence="4">DUF998 domain-containing protein</fullName>
    </recommendedName>
</protein>
<proteinExistence type="predicted"/>
<sequence length="237" mass="27138">MSYLSDRTDSELIDLYDATDDDDLLNQIETEMDYRGLSYERPFDLESVLISIYLIGKLLVLFVIGWFAYRLIQYPLEHYFEIAERYFPANLYMEGSIVSNKIQMNIVGFMAACGITIVLFKFGKDIRKLAALFFAIMSIYFLVDEIKTKDVPFSAIILSSLVILIASAGVIKFKKCTSLGLWLIISTTIGFIIIGNHILTPWVFLETAGFLLIFIRDSHFIYIKKRGKSLRRTASRG</sequence>
<accession>A0ABD8A0N5</accession>
<feature type="transmembrane region" description="Helical" evidence="1">
    <location>
        <begin position="129"/>
        <end position="146"/>
    </location>
</feature>
<dbReference type="Proteomes" id="UP001260090">
    <property type="component" value="Plasmid unnamed"/>
</dbReference>
<feature type="transmembrane region" description="Helical" evidence="1">
    <location>
        <begin position="152"/>
        <end position="171"/>
    </location>
</feature>
<keyword evidence="1" id="KW-0812">Transmembrane</keyword>
<reference evidence="2 3" key="1">
    <citation type="submission" date="2023-03" db="EMBL/GenBank/DDBJ databases">
        <title>Plant growth-promoting bacteria for biocontrol of bacterial wilt in tomato.</title>
        <authorList>
            <person name="Song J."/>
            <person name="Jin Y.J."/>
        </authorList>
    </citation>
    <scope>NUCLEOTIDE SEQUENCE [LARGE SCALE GENOMIC DNA]</scope>
    <source>
        <strain evidence="2 3">T36S-23</strain>
        <plasmid evidence="2 3">unnamed</plasmid>
    </source>
</reference>
<geneLocation type="plasmid" evidence="2 3">
    <name>unnamed</name>
</geneLocation>
<keyword evidence="1" id="KW-1133">Transmembrane helix</keyword>
<organism evidence="2 3">
    <name type="scientific">Bacillus tropicus</name>
    <dbReference type="NCBI Taxonomy" id="2026188"/>
    <lineage>
        <taxon>Bacteria</taxon>
        <taxon>Bacillati</taxon>
        <taxon>Bacillota</taxon>
        <taxon>Bacilli</taxon>
        <taxon>Bacillales</taxon>
        <taxon>Bacillaceae</taxon>
        <taxon>Bacillus</taxon>
        <taxon>Bacillus cereus group</taxon>
    </lineage>
</organism>
<feature type="transmembrane region" description="Helical" evidence="1">
    <location>
        <begin position="178"/>
        <end position="196"/>
    </location>
</feature>
<feature type="transmembrane region" description="Helical" evidence="1">
    <location>
        <begin position="48"/>
        <end position="69"/>
    </location>
</feature>
<dbReference type="EMBL" id="CP119876">
    <property type="protein sequence ID" value="WMY18292.1"/>
    <property type="molecule type" value="Genomic_DNA"/>
</dbReference>
<feature type="transmembrane region" description="Helical" evidence="1">
    <location>
        <begin position="202"/>
        <end position="223"/>
    </location>
</feature>
<dbReference type="AlphaFoldDB" id="A0ABD8A0N5"/>
<evidence type="ECO:0000313" key="2">
    <source>
        <dbReference type="EMBL" id="WMY18292.1"/>
    </source>
</evidence>
<keyword evidence="1" id="KW-0472">Membrane</keyword>
<dbReference type="GeneID" id="93011087"/>
<keyword evidence="2" id="KW-0614">Plasmid</keyword>
<gene>
    <name evidence="2" type="ORF">P3F89_27235</name>
</gene>
<evidence type="ECO:0000313" key="3">
    <source>
        <dbReference type="Proteomes" id="UP001260090"/>
    </source>
</evidence>
<evidence type="ECO:0000256" key="1">
    <source>
        <dbReference type="SAM" id="Phobius"/>
    </source>
</evidence>
<name>A0ABD8A0N5_9BACI</name>
<dbReference type="RefSeq" id="WP_309573966.1">
    <property type="nucleotide sequence ID" value="NZ_CP119876.1"/>
</dbReference>